<feature type="region of interest" description="Disordered" evidence="4">
    <location>
        <begin position="1"/>
        <end position="107"/>
    </location>
</feature>
<evidence type="ECO:0000256" key="2">
    <source>
        <dbReference type="ARBA" id="ARBA00022884"/>
    </source>
</evidence>
<proteinExistence type="predicted"/>
<feature type="compositionally biased region" description="Basic residues" evidence="4">
    <location>
        <begin position="84"/>
        <end position="97"/>
    </location>
</feature>
<feature type="domain" description="RRM" evidence="5">
    <location>
        <begin position="219"/>
        <end position="294"/>
    </location>
</feature>
<dbReference type="SUPFAM" id="SSF54928">
    <property type="entry name" value="RNA-binding domain, RBD"/>
    <property type="match status" value="2"/>
</dbReference>
<evidence type="ECO:0000256" key="4">
    <source>
        <dbReference type="SAM" id="MobiDB-lite"/>
    </source>
</evidence>
<sequence length="301" mass="33540">MCVRAQVEKMKKKQKRKAEESNQPAEEGGETKKKKKKNKPGKKRRLAMRAAKLARGEIEPTDNVGAESTTAGAAEGETEDRGEGKHKKGKRMRKRKGEFRTVTQQESDMKGVDATSFSTVMCSGLNFEATEEDLRKFFDDMCDNIEGISIPLYKDGPRNRGVAFVRFNSPEAMQEAIDQLNGKELMGRYLDLKVSTAKKTTGDTSHFAKALSQKPEMCRTVGVFNLRWATTEEELAGHFQECGEVFAARVVSKNGRPQGFGFVEFVGMDSVDKAVKLTGSSIGGRPIRVQFELFPIRAKLR</sequence>
<protein>
    <recommendedName>
        <fullName evidence="5">RRM domain-containing protein</fullName>
    </recommendedName>
</protein>
<keyword evidence="2 3" id="KW-0694">RNA-binding</keyword>
<evidence type="ECO:0000259" key="5">
    <source>
        <dbReference type="PROSITE" id="PS50102"/>
    </source>
</evidence>
<gene>
    <name evidence="6" type="ORF">LGLO00237_LOCUS3320</name>
</gene>
<organism evidence="6">
    <name type="scientific">Lotharella globosa</name>
    <dbReference type="NCBI Taxonomy" id="91324"/>
    <lineage>
        <taxon>Eukaryota</taxon>
        <taxon>Sar</taxon>
        <taxon>Rhizaria</taxon>
        <taxon>Cercozoa</taxon>
        <taxon>Chlorarachniophyceae</taxon>
        <taxon>Lotharella</taxon>
    </lineage>
</organism>
<dbReference type="Pfam" id="PF00076">
    <property type="entry name" value="RRM_1"/>
    <property type="match status" value="2"/>
</dbReference>
<dbReference type="PANTHER" id="PTHR23236">
    <property type="entry name" value="EUKARYOTIC TRANSLATION INITIATION FACTOR 4B/4H"/>
    <property type="match status" value="1"/>
</dbReference>
<dbReference type="InterPro" id="IPR012677">
    <property type="entry name" value="Nucleotide-bd_a/b_plait_sf"/>
</dbReference>
<dbReference type="PANTHER" id="PTHR23236:SF119">
    <property type="entry name" value="NUCLEAR RNA-BINDING PROTEIN SART-3"/>
    <property type="match status" value="1"/>
</dbReference>
<keyword evidence="1" id="KW-0677">Repeat</keyword>
<reference evidence="6" key="1">
    <citation type="submission" date="2021-01" db="EMBL/GenBank/DDBJ databases">
        <authorList>
            <person name="Corre E."/>
            <person name="Pelletier E."/>
            <person name="Niang G."/>
            <person name="Scheremetjew M."/>
            <person name="Finn R."/>
            <person name="Kale V."/>
            <person name="Holt S."/>
            <person name="Cochrane G."/>
            <person name="Meng A."/>
            <person name="Brown T."/>
            <person name="Cohen L."/>
        </authorList>
    </citation>
    <scope>NUCLEOTIDE SEQUENCE</scope>
    <source>
        <strain evidence="6">CCCM811</strain>
    </source>
</reference>
<evidence type="ECO:0000313" key="6">
    <source>
        <dbReference type="EMBL" id="CAE0648894.1"/>
    </source>
</evidence>
<feature type="compositionally biased region" description="Low complexity" evidence="4">
    <location>
        <begin position="65"/>
        <end position="75"/>
    </location>
</feature>
<feature type="domain" description="RRM" evidence="5">
    <location>
        <begin position="118"/>
        <end position="197"/>
    </location>
</feature>
<accession>A0A7S4DH12</accession>
<dbReference type="InterPro" id="IPR035979">
    <property type="entry name" value="RBD_domain_sf"/>
</dbReference>
<evidence type="ECO:0000256" key="3">
    <source>
        <dbReference type="PROSITE-ProRule" id="PRU00176"/>
    </source>
</evidence>
<dbReference type="SMART" id="SM00360">
    <property type="entry name" value="RRM"/>
    <property type="match status" value="2"/>
</dbReference>
<dbReference type="AlphaFoldDB" id="A0A7S4DH12"/>
<dbReference type="InterPro" id="IPR000504">
    <property type="entry name" value="RRM_dom"/>
</dbReference>
<dbReference type="Gene3D" id="3.30.70.330">
    <property type="match status" value="2"/>
</dbReference>
<evidence type="ECO:0000256" key="1">
    <source>
        <dbReference type="ARBA" id="ARBA00022737"/>
    </source>
</evidence>
<dbReference type="EMBL" id="HBIV01004708">
    <property type="protein sequence ID" value="CAE0648894.1"/>
    <property type="molecule type" value="Transcribed_RNA"/>
</dbReference>
<dbReference type="PROSITE" id="PS50102">
    <property type="entry name" value="RRM"/>
    <property type="match status" value="2"/>
</dbReference>
<feature type="compositionally biased region" description="Basic residues" evidence="4">
    <location>
        <begin position="32"/>
        <end position="47"/>
    </location>
</feature>
<dbReference type="GO" id="GO:0003723">
    <property type="term" value="F:RNA binding"/>
    <property type="evidence" value="ECO:0007669"/>
    <property type="project" value="UniProtKB-UniRule"/>
</dbReference>
<dbReference type="CDD" id="cd00590">
    <property type="entry name" value="RRM_SF"/>
    <property type="match status" value="1"/>
</dbReference>
<name>A0A7S4DH12_9EUKA</name>